<proteinExistence type="predicted"/>
<sequence length="216" mass="24517">MENLLRKAKRSKRNPSAAARLVQLCTQDWLELQKTKETYQEEAVRLFSGNFPIGEYGNWKICEALLLHRATPSHDVSQYELRQGRYETAYRSSTEAYKILESFLENNPRVLESLERLAIVAWCRSMHMEAEKMARRVLNAREKVLVGEHPGTLTSVHCLGWVLRGQSKNGEAEEMVRQALNGREKALGKEHHDTLLSALCLAIVLGCCGKHGEAGR</sequence>
<reference evidence="1" key="1">
    <citation type="submission" date="2021-03" db="EMBL/GenBank/DDBJ databases">
        <title>Comparative genomics and phylogenomic investigation of the class Geoglossomycetes provide insights into ecological specialization and systematics.</title>
        <authorList>
            <person name="Melie T."/>
            <person name="Pirro S."/>
            <person name="Miller A.N."/>
            <person name="Quandt A."/>
        </authorList>
    </citation>
    <scope>NUCLEOTIDE SEQUENCE</scope>
    <source>
        <strain evidence="1">GBOQ0MN5Z8</strain>
    </source>
</reference>
<dbReference type="AlphaFoldDB" id="A0A9P8IF92"/>
<name>A0A9P8IF92_9PEZI</name>
<dbReference type="SUPFAM" id="SSF48452">
    <property type="entry name" value="TPR-like"/>
    <property type="match status" value="1"/>
</dbReference>
<keyword evidence="2" id="KW-1185">Reference proteome</keyword>
<dbReference type="Proteomes" id="UP000698800">
    <property type="component" value="Unassembled WGS sequence"/>
</dbReference>
<protein>
    <submittedName>
        <fullName evidence="1">Uncharacterized protein</fullName>
    </submittedName>
</protein>
<organism evidence="1 2">
    <name type="scientific">Glutinoglossum americanum</name>
    <dbReference type="NCBI Taxonomy" id="1670608"/>
    <lineage>
        <taxon>Eukaryota</taxon>
        <taxon>Fungi</taxon>
        <taxon>Dikarya</taxon>
        <taxon>Ascomycota</taxon>
        <taxon>Pezizomycotina</taxon>
        <taxon>Geoglossomycetes</taxon>
        <taxon>Geoglossales</taxon>
        <taxon>Geoglossaceae</taxon>
        <taxon>Glutinoglossum</taxon>
    </lineage>
</organism>
<comment type="caution">
    <text evidence="1">The sequence shown here is derived from an EMBL/GenBank/DDBJ whole genome shotgun (WGS) entry which is preliminary data.</text>
</comment>
<dbReference type="EMBL" id="JAGHQL010000006">
    <property type="protein sequence ID" value="KAH0545406.1"/>
    <property type="molecule type" value="Genomic_DNA"/>
</dbReference>
<dbReference type="OrthoDB" id="3557990at2759"/>
<dbReference type="PANTHER" id="PTHR46082:SF6">
    <property type="entry name" value="AAA+ ATPASE DOMAIN-CONTAINING PROTEIN-RELATED"/>
    <property type="match status" value="1"/>
</dbReference>
<gene>
    <name evidence="1" type="ORF">FGG08_000547</name>
</gene>
<dbReference type="Gene3D" id="1.25.40.10">
    <property type="entry name" value="Tetratricopeptide repeat domain"/>
    <property type="match status" value="1"/>
</dbReference>
<dbReference type="Pfam" id="PF13424">
    <property type="entry name" value="TPR_12"/>
    <property type="match status" value="1"/>
</dbReference>
<evidence type="ECO:0000313" key="1">
    <source>
        <dbReference type="EMBL" id="KAH0545406.1"/>
    </source>
</evidence>
<accession>A0A9P8IF92</accession>
<dbReference type="PANTHER" id="PTHR46082">
    <property type="entry name" value="ATP/GTP-BINDING PROTEIN-RELATED"/>
    <property type="match status" value="1"/>
</dbReference>
<evidence type="ECO:0000313" key="2">
    <source>
        <dbReference type="Proteomes" id="UP000698800"/>
    </source>
</evidence>
<dbReference type="InterPro" id="IPR011990">
    <property type="entry name" value="TPR-like_helical_dom_sf"/>
</dbReference>
<dbReference type="InterPro" id="IPR053137">
    <property type="entry name" value="NLR-like"/>
</dbReference>